<evidence type="ECO:0000313" key="11">
    <source>
        <dbReference type="EMBL" id="KAB5592357.1"/>
    </source>
</evidence>
<evidence type="ECO:0000259" key="10">
    <source>
        <dbReference type="Pfam" id="PF14681"/>
    </source>
</evidence>
<keyword evidence="12" id="KW-1185">Reference proteome</keyword>
<keyword evidence="8" id="KW-0547">Nucleotide-binding</keyword>
<dbReference type="EC" id="2.4.2.9" evidence="4"/>
<evidence type="ECO:0000256" key="5">
    <source>
        <dbReference type="ARBA" id="ARBA00022533"/>
    </source>
</evidence>
<dbReference type="PANTHER" id="PTHR32315:SF4">
    <property type="entry name" value="URACIL PHOSPHORIBOSYLTRANSFERASE, CHLOROPLASTIC"/>
    <property type="match status" value="1"/>
</dbReference>
<keyword evidence="5" id="KW-0021">Allosteric enzyme</keyword>
<proteinExistence type="inferred from homology"/>
<comment type="pathway">
    <text evidence="2">Pyrimidine metabolism; UMP biosynthesis via salvage pathway; UMP from uracil: step 1/1.</text>
</comment>
<evidence type="ECO:0000256" key="6">
    <source>
        <dbReference type="ARBA" id="ARBA00022676"/>
    </source>
</evidence>
<evidence type="ECO:0000313" key="12">
    <source>
        <dbReference type="Proteomes" id="UP000383932"/>
    </source>
</evidence>
<evidence type="ECO:0000256" key="7">
    <source>
        <dbReference type="ARBA" id="ARBA00022679"/>
    </source>
</evidence>
<evidence type="ECO:0000256" key="8">
    <source>
        <dbReference type="ARBA" id="ARBA00022741"/>
    </source>
</evidence>
<name>A0A5N5QM65_9AGAM</name>
<gene>
    <name evidence="11" type="ORF">CTheo_4181</name>
</gene>
<comment type="similarity">
    <text evidence="3">Belongs to the UPRTase family.</text>
</comment>
<dbReference type="Pfam" id="PF14681">
    <property type="entry name" value="UPRTase"/>
    <property type="match status" value="1"/>
</dbReference>
<dbReference type="PANTHER" id="PTHR32315">
    <property type="entry name" value="ADENINE PHOSPHORIBOSYLTRANSFERASE"/>
    <property type="match status" value="1"/>
</dbReference>
<keyword evidence="7 11" id="KW-0808">Transferase</keyword>
<dbReference type="GO" id="GO:0005525">
    <property type="term" value="F:GTP binding"/>
    <property type="evidence" value="ECO:0007669"/>
    <property type="project" value="UniProtKB-KW"/>
</dbReference>
<dbReference type="AlphaFoldDB" id="A0A5N5QM65"/>
<dbReference type="SUPFAM" id="SSF53271">
    <property type="entry name" value="PRTase-like"/>
    <property type="match status" value="1"/>
</dbReference>
<reference evidence="11 12" key="1">
    <citation type="journal article" date="2019" name="Fungal Biol. Biotechnol.">
        <title>Draft genome sequence of fastidious pathogen Ceratobasidium theobromae, which causes vascular-streak dieback in Theobroma cacao.</title>
        <authorList>
            <person name="Ali S.S."/>
            <person name="Asman A."/>
            <person name="Shao J."/>
            <person name="Firmansyah A.P."/>
            <person name="Susilo A.W."/>
            <person name="Rosmana A."/>
            <person name="McMahon P."/>
            <person name="Junaid M."/>
            <person name="Guest D."/>
            <person name="Kheng T.Y."/>
            <person name="Meinhardt L.W."/>
            <person name="Bailey B.A."/>
        </authorList>
    </citation>
    <scope>NUCLEOTIDE SEQUENCE [LARGE SCALE GENOMIC DNA]</scope>
    <source>
        <strain evidence="11 12">CT2</strain>
    </source>
</reference>
<keyword evidence="9" id="KW-0342">GTP-binding</keyword>
<evidence type="ECO:0000256" key="2">
    <source>
        <dbReference type="ARBA" id="ARBA00005180"/>
    </source>
</evidence>
<dbReference type="InterPro" id="IPR000836">
    <property type="entry name" value="PRTase_dom"/>
</dbReference>
<evidence type="ECO:0000256" key="9">
    <source>
        <dbReference type="ARBA" id="ARBA00023134"/>
    </source>
</evidence>
<comment type="caution">
    <text evidence="11">The sequence shown here is derived from an EMBL/GenBank/DDBJ whole genome shotgun (WGS) entry which is preliminary data.</text>
</comment>
<evidence type="ECO:0000256" key="3">
    <source>
        <dbReference type="ARBA" id="ARBA00009516"/>
    </source>
</evidence>
<dbReference type="CDD" id="cd06223">
    <property type="entry name" value="PRTases_typeI"/>
    <property type="match status" value="1"/>
</dbReference>
<evidence type="ECO:0000256" key="1">
    <source>
        <dbReference type="ARBA" id="ARBA00001946"/>
    </source>
</evidence>
<organism evidence="11 12">
    <name type="scientific">Ceratobasidium theobromae</name>
    <dbReference type="NCBI Taxonomy" id="1582974"/>
    <lineage>
        <taxon>Eukaryota</taxon>
        <taxon>Fungi</taxon>
        <taxon>Dikarya</taxon>
        <taxon>Basidiomycota</taxon>
        <taxon>Agaricomycotina</taxon>
        <taxon>Agaricomycetes</taxon>
        <taxon>Cantharellales</taxon>
        <taxon>Ceratobasidiaceae</taxon>
        <taxon>Ceratobasidium</taxon>
    </lineage>
</organism>
<dbReference type="OrthoDB" id="10257085at2759"/>
<dbReference type="InterPro" id="IPR050054">
    <property type="entry name" value="UPRTase/APRTase"/>
</dbReference>
<dbReference type="InterPro" id="IPR029057">
    <property type="entry name" value="PRTase-like"/>
</dbReference>
<accession>A0A5N5QM65</accession>
<protein>
    <recommendedName>
        <fullName evidence="4">uracil phosphoribosyltransferase</fullName>
        <ecNumber evidence="4">2.4.2.9</ecNumber>
    </recommendedName>
</protein>
<keyword evidence="6 11" id="KW-0328">Glycosyltransferase</keyword>
<dbReference type="GO" id="GO:0004845">
    <property type="term" value="F:uracil phosphoribosyltransferase activity"/>
    <property type="evidence" value="ECO:0007669"/>
    <property type="project" value="UniProtKB-EC"/>
</dbReference>
<dbReference type="Gene3D" id="3.40.50.2020">
    <property type="match status" value="1"/>
</dbReference>
<comment type="cofactor">
    <cofactor evidence="1">
        <name>Mg(2+)</name>
        <dbReference type="ChEBI" id="CHEBI:18420"/>
    </cofactor>
</comment>
<sequence>MATNNVHILSHPLVNAKLAVLRNASTTAKDFREGIRDLTYMVAIEATRDLEEQPVSGTTPVSEFTGSTIKPRVGIVPILRAGLGMSDSMLNLFPTAPVYHLGLFREKVSLQPVEYYSKLPKVPTVDQVFVVDPLIATGGTAVAAVHMILDWGIPLKKIKFLGILASKAGLEHVHSEFPDLEAG</sequence>
<evidence type="ECO:0000256" key="4">
    <source>
        <dbReference type="ARBA" id="ARBA00011894"/>
    </source>
</evidence>
<feature type="domain" description="Phosphoribosyltransferase" evidence="10">
    <location>
        <begin position="9"/>
        <end position="181"/>
    </location>
</feature>
<dbReference type="Proteomes" id="UP000383932">
    <property type="component" value="Unassembled WGS sequence"/>
</dbReference>
<dbReference type="NCBIfam" id="NF001097">
    <property type="entry name" value="PRK00129.1"/>
    <property type="match status" value="1"/>
</dbReference>
<dbReference type="EMBL" id="SSOP01000067">
    <property type="protein sequence ID" value="KAB5592357.1"/>
    <property type="molecule type" value="Genomic_DNA"/>
</dbReference>